<dbReference type="EMBL" id="GG749425">
    <property type="protein sequence ID" value="EGE81359.2"/>
    <property type="molecule type" value="Genomic_DNA"/>
</dbReference>
<organism evidence="1">
    <name type="scientific">Ajellomyces dermatitidis (strain ATCC 18188 / CBS 674.68)</name>
    <name type="common">Blastomyces dermatitidis</name>
    <dbReference type="NCBI Taxonomy" id="653446"/>
    <lineage>
        <taxon>Eukaryota</taxon>
        <taxon>Fungi</taxon>
        <taxon>Dikarya</taxon>
        <taxon>Ascomycota</taxon>
        <taxon>Pezizomycotina</taxon>
        <taxon>Eurotiomycetes</taxon>
        <taxon>Eurotiomycetidae</taxon>
        <taxon>Onygenales</taxon>
        <taxon>Ajellomycetaceae</taxon>
        <taxon>Blastomyces</taxon>
    </lineage>
</organism>
<proteinExistence type="predicted"/>
<accession>F2TDP6</accession>
<name>F2TDP6_AJEDA</name>
<dbReference type="HOGENOM" id="CLU_2084218_0_0_1"/>
<reference evidence="1" key="1">
    <citation type="submission" date="2010-03" db="EMBL/GenBank/DDBJ databases">
        <title>Annotation of Blastomyces dermatitidis strain ATCC 18188.</title>
        <authorList>
            <consortium name="The Broad Institute Genome Sequencing Platform"/>
            <consortium name="Broad Institute Genome Sequencing Center for Infectious Disease."/>
            <person name="Cuomo C."/>
            <person name="Klein B."/>
            <person name="Sullivan T."/>
            <person name="Heitman J."/>
            <person name="Young S."/>
            <person name="Zeng Q."/>
            <person name="Gargeya S."/>
            <person name="Alvarado L."/>
            <person name="Berlin A.M."/>
            <person name="Chapman S.B."/>
            <person name="Chen Z."/>
            <person name="Freedman E."/>
            <person name="Gellesch M."/>
            <person name="Goldberg J."/>
            <person name="Griggs A."/>
            <person name="Gujja S."/>
            <person name="Heilman E."/>
            <person name="Heiman D."/>
            <person name="Howarth C."/>
            <person name="Mehta T."/>
            <person name="Neiman D."/>
            <person name="Pearson M."/>
            <person name="Roberts A."/>
            <person name="Saif S."/>
            <person name="Shea T."/>
            <person name="Shenoy N."/>
            <person name="Sisk P."/>
            <person name="Stolte C."/>
            <person name="Sykes S."/>
            <person name="White J."/>
            <person name="Yandava C."/>
            <person name="Haas B."/>
            <person name="Nusbaum C."/>
            <person name="Birren B."/>
        </authorList>
    </citation>
    <scope>NUCLEOTIDE SEQUENCE [LARGE SCALE GENOMIC DNA]</scope>
    <source>
        <strain evidence="1">ATCC 18188</strain>
    </source>
</reference>
<sequence>MRLSIYPSTYSLSFSCLCLVHCGYGSVDIKPAFYISFQLPTRSNPRKISHEMDATIIKNPVLLSNQRHETTIGLNYLKAELRMRHAASLCFSRYATSSCAASTTPSLTGWTSTGTVPIIIMN</sequence>
<dbReference type="Proteomes" id="UP000007802">
    <property type="component" value="Unassembled WGS sequence"/>
</dbReference>
<dbReference type="AlphaFoldDB" id="F2TDP6"/>
<gene>
    <name evidence="1" type="ORF">BDDG_04301</name>
</gene>
<protein>
    <submittedName>
        <fullName evidence="1">Uncharacterized protein</fullName>
    </submittedName>
</protein>
<dbReference type="PROSITE" id="PS51257">
    <property type="entry name" value="PROKAR_LIPOPROTEIN"/>
    <property type="match status" value="1"/>
</dbReference>
<evidence type="ECO:0000313" key="1">
    <source>
        <dbReference type="EMBL" id="EGE81359.2"/>
    </source>
</evidence>